<keyword evidence="6 12" id="KW-1133">Transmembrane helix</keyword>
<evidence type="ECO:0000256" key="9">
    <source>
        <dbReference type="ARBA" id="ARBA00031625"/>
    </source>
</evidence>
<comment type="similarity">
    <text evidence="2 10">Belongs to the cytochrome c oxidase subunit 3 family.</text>
</comment>
<evidence type="ECO:0000313" key="14">
    <source>
        <dbReference type="EMBL" id="MFF4777188.1"/>
    </source>
</evidence>
<dbReference type="CDD" id="cd00386">
    <property type="entry name" value="Heme_Cu_Oxidase_III_like"/>
    <property type="match status" value="1"/>
</dbReference>
<feature type="region of interest" description="Disordered" evidence="11">
    <location>
        <begin position="1"/>
        <end position="23"/>
    </location>
</feature>
<keyword evidence="4" id="KW-1003">Cell membrane</keyword>
<keyword evidence="15" id="KW-1185">Reference proteome</keyword>
<evidence type="ECO:0000256" key="10">
    <source>
        <dbReference type="RuleBase" id="RU003376"/>
    </source>
</evidence>
<protein>
    <recommendedName>
        <fullName evidence="3">cytochrome-c oxidase</fullName>
        <ecNumber evidence="3">7.1.1.9</ecNumber>
    </recommendedName>
    <alternativeName>
        <fullName evidence="8">Cytochrome aa3 subunit 3</fullName>
    </alternativeName>
    <alternativeName>
        <fullName evidence="9">Cytochrome c oxidase polypeptide III</fullName>
    </alternativeName>
</protein>
<evidence type="ECO:0000256" key="7">
    <source>
        <dbReference type="ARBA" id="ARBA00023136"/>
    </source>
</evidence>
<gene>
    <name evidence="14" type="ORF">ACFY05_30470</name>
</gene>
<feature type="transmembrane region" description="Helical" evidence="12">
    <location>
        <begin position="105"/>
        <end position="124"/>
    </location>
</feature>
<evidence type="ECO:0000313" key="15">
    <source>
        <dbReference type="Proteomes" id="UP001602119"/>
    </source>
</evidence>
<evidence type="ECO:0000259" key="13">
    <source>
        <dbReference type="PROSITE" id="PS50253"/>
    </source>
</evidence>
<evidence type="ECO:0000256" key="4">
    <source>
        <dbReference type="ARBA" id="ARBA00022475"/>
    </source>
</evidence>
<proteinExistence type="inferred from homology"/>
<dbReference type="Proteomes" id="UP001602119">
    <property type="component" value="Unassembled WGS sequence"/>
</dbReference>
<dbReference type="Pfam" id="PF00510">
    <property type="entry name" value="COX3"/>
    <property type="match status" value="1"/>
</dbReference>
<dbReference type="Gene3D" id="1.20.120.80">
    <property type="entry name" value="Cytochrome c oxidase, subunit III, four-helix bundle"/>
    <property type="match status" value="1"/>
</dbReference>
<sequence>MSVTRGQRAAASKRRAAPHRRVPPSGRTPAWWGMVMFVTTEGMIFACVLASYFYIRFSTRGPWPPGGIENPELTKPLVMTALLVSSSGPMLWADWAVRHGRTGQLKGGLALTLLLGATFLGLQGSEYMEKFKKFSWSENVYGSLFYGITGFHGTHVAVGLVMILFTIVAALRGKFSAKRHERVRLVAFYWHFVDAVWVFILFTIYLSPKL</sequence>
<dbReference type="SUPFAM" id="SSF81452">
    <property type="entry name" value="Cytochrome c oxidase subunit III-like"/>
    <property type="match status" value="1"/>
</dbReference>
<evidence type="ECO:0000256" key="2">
    <source>
        <dbReference type="ARBA" id="ARBA00010581"/>
    </source>
</evidence>
<name>A0ABW6VG12_MICFU</name>
<evidence type="ECO:0000256" key="3">
    <source>
        <dbReference type="ARBA" id="ARBA00012949"/>
    </source>
</evidence>
<dbReference type="EC" id="7.1.1.9" evidence="3"/>
<dbReference type="InterPro" id="IPR035973">
    <property type="entry name" value="Cyt_c_oxidase_su3-like_sf"/>
</dbReference>
<feature type="transmembrane region" description="Helical" evidence="12">
    <location>
        <begin position="144"/>
        <end position="171"/>
    </location>
</feature>
<dbReference type="InterPro" id="IPR024791">
    <property type="entry name" value="Cyt_c/ubiquinol_Oxase_su3"/>
</dbReference>
<feature type="compositionally biased region" description="Basic residues" evidence="11">
    <location>
        <begin position="11"/>
        <end position="22"/>
    </location>
</feature>
<evidence type="ECO:0000256" key="8">
    <source>
        <dbReference type="ARBA" id="ARBA00031400"/>
    </source>
</evidence>
<keyword evidence="7 12" id="KW-0472">Membrane</keyword>
<evidence type="ECO:0000256" key="5">
    <source>
        <dbReference type="ARBA" id="ARBA00022692"/>
    </source>
</evidence>
<evidence type="ECO:0000256" key="11">
    <source>
        <dbReference type="SAM" id="MobiDB-lite"/>
    </source>
</evidence>
<feature type="transmembrane region" description="Helical" evidence="12">
    <location>
        <begin position="183"/>
        <end position="206"/>
    </location>
</feature>
<feature type="transmembrane region" description="Helical" evidence="12">
    <location>
        <begin position="30"/>
        <end position="55"/>
    </location>
</feature>
<evidence type="ECO:0000256" key="6">
    <source>
        <dbReference type="ARBA" id="ARBA00022989"/>
    </source>
</evidence>
<keyword evidence="5 10" id="KW-0812">Transmembrane</keyword>
<comment type="subcellular location">
    <subcellularLocation>
        <location evidence="1 10">Cell membrane</location>
        <topology evidence="1 10">Multi-pass membrane protein</topology>
    </subcellularLocation>
</comment>
<dbReference type="InterPro" id="IPR000298">
    <property type="entry name" value="Cyt_c_oxidase-like_su3"/>
</dbReference>
<dbReference type="PANTHER" id="PTHR11403:SF2">
    <property type="entry name" value="CYTOCHROME BO(3) UBIQUINOL OXIDASE SUBUNIT 3"/>
    <property type="match status" value="1"/>
</dbReference>
<dbReference type="RefSeq" id="WP_387345617.1">
    <property type="nucleotide sequence ID" value="NZ_JBIAXI010000022.1"/>
</dbReference>
<feature type="domain" description="Heme-copper oxidase subunit III family profile" evidence="13">
    <location>
        <begin position="32"/>
        <end position="209"/>
    </location>
</feature>
<organism evidence="14 15">
    <name type="scientific">Microtetraspora fusca</name>
    <dbReference type="NCBI Taxonomy" id="1997"/>
    <lineage>
        <taxon>Bacteria</taxon>
        <taxon>Bacillati</taxon>
        <taxon>Actinomycetota</taxon>
        <taxon>Actinomycetes</taxon>
        <taxon>Streptosporangiales</taxon>
        <taxon>Streptosporangiaceae</taxon>
        <taxon>Microtetraspora</taxon>
    </lineage>
</organism>
<dbReference type="PROSITE" id="PS50253">
    <property type="entry name" value="COX3"/>
    <property type="match status" value="1"/>
</dbReference>
<evidence type="ECO:0000256" key="12">
    <source>
        <dbReference type="SAM" id="Phobius"/>
    </source>
</evidence>
<reference evidence="14 15" key="1">
    <citation type="submission" date="2024-10" db="EMBL/GenBank/DDBJ databases">
        <title>The Natural Products Discovery Center: Release of the First 8490 Sequenced Strains for Exploring Actinobacteria Biosynthetic Diversity.</title>
        <authorList>
            <person name="Kalkreuter E."/>
            <person name="Kautsar S.A."/>
            <person name="Yang D."/>
            <person name="Bader C.D."/>
            <person name="Teijaro C.N."/>
            <person name="Fluegel L."/>
            <person name="Davis C.M."/>
            <person name="Simpson J.R."/>
            <person name="Lauterbach L."/>
            <person name="Steele A.D."/>
            <person name="Gui C."/>
            <person name="Meng S."/>
            <person name="Li G."/>
            <person name="Viehrig K."/>
            <person name="Ye F."/>
            <person name="Su P."/>
            <person name="Kiefer A.F."/>
            <person name="Nichols A."/>
            <person name="Cepeda A.J."/>
            <person name="Yan W."/>
            <person name="Fan B."/>
            <person name="Jiang Y."/>
            <person name="Adhikari A."/>
            <person name="Zheng C.-J."/>
            <person name="Schuster L."/>
            <person name="Cowan T.M."/>
            <person name="Smanski M.J."/>
            <person name="Chevrette M.G."/>
            <person name="De Carvalho L.P.S."/>
            <person name="Shen B."/>
        </authorList>
    </citation>
    <scope>NUCLEOTIDE SEQUENCE [LARGE SCALE GENOMIC DNA]</scope>
    <source>
        <strain evidence="14 15">NPDC001281</strain>
    </source>
</reference>
<dbReference type="PANTHER" id="PTHR11403">
    <property type="entry name" value="CYTOCHROME C OXIDASE SUBUNIT III"/>
    <property type="match status" value="1"/>
</dbReference>
<accession>A0ABW6VG12</accession>
<dbReference type="EMBL" id="JBIAXI010000022">
    <property type="protein sequence ID" value="MFF4777188.1"/>
    <property type="molecule type" value="Genomic_DNA"/>
</dbReference>
<dbReference type="InterPro" id="IPR013833">
    <property type="entry name" value="Cyt_c_oxidase_su3_a-hlx"/>
</dbReference>
<comment type="caution">
    <text evidence="14">The sequence shown here is derived from an EMBL/GenBank/DDBJ whole genome shotgun (WGS) entry which is preliminary data.</text>
</comment>
<evidence type="ECO:0000256" key="1">
    <source>
        <dbReference type="ARBA" id="ARBA00004651"/>
    </source>
</evidence>